<dbReference type="Proteomes" id="UP001187192">
    <property type="component" value="Unassembled WGS sequence"/>
</dbReference>
<proteinExistence type="predicted"/>
<protein>
    <submittedName>
        <fullName evidence="1">Uncharacterized protein</fullName>
    </submittedName>
</protein>
<organism evidence="1 2">
    <name type="scientific">Ficus carica</name>
    <name type="common">Common fig</name>
    <dbReference type="NCBI Taxonomy" id="3494"/>
    <lineage>
        <taxon>Eukaryota</taxon>
        <taxon>Viridiplantae</taxon>
        <taxon>Streptophyta</taxon>
        <taxon>Embryophyta</taxon>
        <taxon>Tracheophyta</taxon>
        <taxon>Spermatophyta</taxon>
        <taxon>Magnoliopsida</taxon>
        <taxon>eudicotyledons</taxon>
        <taxon>Gunneridae</taxon>
        <taxon>Pentapetalae</taxon>
        <taxon>rosids</taxon>
        <taxon>fabids</taxon>
        <taxon>Rosales</taxon>
        <taxon>Moraceae</taxon>
        <taxon>Ficeae</taxon>
        <taxon>Ficus</taxon>
    </lineage>
</organism>
<evidence type="ECO:0000313" key="1">
    <source>
        <dbReference type="EMBL" id="GMN45073.1"/>
    </source>
</evidence>
<evidence type="ECO:0000313" key="2">
    <source>
        <dbReference type="Proteomes" id="UP001187192"/>
    </source>
</evidence>
<dbReference type="Gramene" id="FCD_00031217-RA">
    <property type="protein sequence ID" value="FCD_00031217-RA:cds"/>
    <property type="gene ID" value="FCD_00031217"/>
</dbReference>
<dbReference type="AlphaFoldDB" id="A0AA88AFQ6"/>
<name>A0AA88AFQ6_FICCA</name>
<reference evidence="1" key="1">
    <citation type="submission" date="2023-07" db="EMBL/GenBank/DDBJ databases">
        <title>draft genome sequence of fig (Ficus carica).</title>
        <authorList>
            <person name="Takahashi T."/>
            <person name="Nishimura K."/>
        </authorList>
    </citation>
    <scope>NUCLEOTIDE SEQUENCE</scope>
</reference>
<keyword evidence="2" id="KW-1185">Reference proteome</keyword>
<sequence>MSAALAQPSRVCLFSIVCHSHLSPKILSSRRKFDTILLLALPSASSSLTRFSDSPARLTITSPFALLAQIRHMRQFLPQIYLILDPSSITDDTPTRFQIVALRAPMSISVIC</sequence>
<comment type="caution">
    <text evidence="1">The sequence shown here is derived from an EMBL/GenBank/DDBJ whole genome shotgun (WGS) entry which is preliminary data.</text>
</comment>
<accession>A0AA88AFQ6</accession>
<gene>
    <name evidence="1" type="ORF">TIFTF001_014266</name>
</gene>
<dbReference type="EMBL" id="BTGU01000019">
    <property type="protein sequence ID" value="GMN45073.1"/>
    <property type="molecule type" value="Genomic_DNA"/>
</dbReference>